<protein>
    <submittedName>
        <fullName evidence="1">Uncharacterized protein</fullName>
    </submittedName>
</protein>
<organism evidence="1 2">
    <name type="scientific">Pedobacter caeni</name>
    <dbReference type="NCBI Taxonomy" id="288992"/>
    <lineage>
        <taxon>Bacteria</taxon>
        <taxon>Pseudomonadati</taxon>
        <taxon>Bacteroidota</taxon>
        <taxon>Sphingobacteriia</taxon>
        <taxon>Sphingobacteriales</taxon>
        <taxon>Sphingobacteriaceae</taxon>
        <taxon>Pedobacter</taxon>
    </lineage>
</organism>
<proteinExistence type="predicted"/>
<dbReference type="OrthoDB" id="7433394at2"/>
<gene>
    <name evidence="1" type="ORF">SAMN04488522_102611</name>
</gene>
<sequence length="252" mass="29279">MKKLIATLLLILNFSLVFGQGIKPEYERVISDFINCVKSGNRKKLADKIAFPFERQYPIPDIKNKTEFLRRYKEVFDDQLIKMILDSKPSADWTDVGWRGIMLFRGDLWLDYDGRLVAVNYQSEAEKKKRTALIEMEKNQLHRSIKQFEIPVQLLETSKFKIRIDDLGEGNYRYASWSLKNKMSDQPDLILKNGKFISEGSGGNHRFEFKSGDYVYDCLIMVMRGKDTPPAMLTIYKGDKEILSQAAKVIKK</sequence>
<name>A0A1M5A6L9_9SPHI</name>
<dbReference type="RefSeq" id="WP_073230624.1">
    <property type="nucleotide sequence ID" value="NZ_FQUQ01000002.1"/>
</dbReference>
<evidence type="ECO:0000313" key="2">
    <source>
        <dbReference type="Proteomes" id="UP000184287"/>
    </source>
</evidence>
<accession>A0A1M5A6L9</accession>
<reference evidence="2" key="1">
    <citation type="submission" date="2016-11" db="EMBL/GenBank/DDBJ databases">
        <authorList>
            <person name="Varghese N."/>
            <person name="Submissions S."/>
        </authorList>
    </citation>
    <scope>NUCLEOTIDE SEQUENCE [LARGE SCALE GENOMIC DNA]</scope>
    <source>
        <strain evidence="2">DSM 16990</strain>
    </source>
</reference>
<keyword evidence="2" id="KW-1185">Reference proteome</keyword>
<dbReference type="EMBL" id="FQUQ01000002">
    <property type="protein sequence ID" value="SHF25910.1"/>
    <property type="molecule type" value="Genomic_DNA"/>
</dbReference>
<dbReference type="AlphaFoldDB" id="A0A1M5A6L9"/>
<dbReference type="Proteomes" id="UP000184287">
    <property type="component" value="Unassembled WGS sequence"/>
</dbReference>
<evidence type="ECO:0000313" key="1">
    <source>
        <dbReference type="EMBL" id="SHF25910.1"/>
    </source>
</evidence>